<keyword evidence="3" id="KW-0238">DNA-binding</keyword>
<dbReference type="Pfam" id="PF03466">
    <property type="entry name" value="LysR_substrate"/>
    <property type="match status" value="1"/>
</dbReference>
<evidence type="ECO:0000256" key="1">
    <source>
        <dbReference type="ARBA" id="ARBA00009437"/>
    </source>
</evidence>
<name>A0A840RSF5_9BURK</name>
<dbReference type="Proteomes" id="UP000571084">
    <property type="component" value="Unassembled WGS sequence"/>
</dbReference>
<reference evidence="3 4" key="1">
    <citation type="submission" date="2020-08" db="EMBL/GenBank/DDBJ databases">
        <title>Genomic Encyclopedia of Type Strains, Phase IV (KMG-IV): sequencing the most valuable type-strain genomes for metagenomic binning, comparative biology and taxonomic classification.</title>
        <authorList>
            <person name="Goeker M."/>
        </authorList>
    </citation>
    <scope>NUCLEOTIDE SEQUENCE [LARGE SCALE GENOMIC DNA]</scope>
    <source>
        <strain evidence="3 4">DSM 23240</strain>
    </source>
</reference>
<evidence type="ECO:0000313" key="3">
    <source>
        <dbReference type="EMBL" id="MBB5199896.1"/>
    </source>
</evidence>
<dbReference type="PANTHER" id="PTHR30537:SF5">
    <property type="entry name" value="HTH-TYPE TRANSCRIPTIONAL ACTIVATOR TTDR-RELATED"/>
    <property type="match status" value="1"/>
</dbReference>
<dbReference type="GO" id="GO:0043565">
    <property type="term" value="F:sequence-specific DNA binding"/>
    <property type="evidence" value="ECO:0007669"/>
    <property type="project" value="TreeGrafter"/>
</dbReference>
<dbReference type="Gene3D" id="3.40.190.290">
    <property type="match status" value="1"/>
</dbReference>
<dbReference type="EMBL" id="JACHHQ010000003">
    <property type="protein sequence ID" value="MBB5199896.1"/>
    <property type="molecule type" value="Genomic_DNA"/>
</dbReference>
<dbReference type="PANTHER" id="PTHR30537">
    <property type="entry name" value="HTH-TYPE TRANSCRIPTIONAL REGULATOR"/>
    <property type="match status" value="1"/>
</dbReference>
<evidence type="ECO:0000259" key="2">
    <source>
        <dbReference type="Pfam" id="PF03466"/>
    </source>
</evidence>
<keyword evidence="4" id="KW-1185">Reference proteome</keyword>
<dbReference type="InterPro" id="IPR005119">
    <property type="entry name" value="LysR_subst-bd"/>
</dbReference>
<protein>
    <submittedName>
        <fullName evidence="3">DNA-binding transcriptional LysR family regulator</fullName>
    </submittedName>
</protein>
<sequence>MSVTHEGEIYLAQAARTMSEIEELEQLVSRIRAVPKGLFRVNASFGLGRKYIGPAVSDFIQRYPEIEVQLQLSDRPANLADQAFDIGIRIGEQPDARIIARKIAFNRRILCTSPQYLKPYEAPTIPRDLQTILASSSENMRPRSAPGI</sequence>
<dbReference type="AlphaFoldDB" id="A0A840RSF5"/>
<dbReference type="GO" id="GO:0003700">
    <property type="term" value="F:DNA-binding transcription factor activity"/>
    <property type="evidence" value="ECO:0007669"/>
    <property type="project" value="TreeGrafter"/>
</dbReference>
<proteinExistence type="inferred from homology"/>
<gene>
    <name evidence="3" type="ORF">HNR39_001728</name>
</gene>
<accession>A0A840RSF5</accession>
<organism evidence="3 4">
    <name type="scientific">Glaciimonas immobilis</name>
    <dbReference type="NCBI Taxonomy" id="728004"/>
    <lineage>
        <taxon>Bacteria</taxon>
        <taxon>Pseudomonadati</taxon>
        <taxon>Pseudomonadota</taxon>
        <taxon>Betaproteobacteria</taxon>
        <taxon>Burkholderiales</taxon>
        <taxon>Oxalobacteraceae</taxon>
        <taxon>Glaciimonas</taxon>
    </lineage>
</organism>
<dbReference type="SUPFAM" id="SSF53850">
    <property type="entry name" value="Periplasmic binding protein-like II"/>
    <property type="match status" value="1"/>
</dbReference>
<dbReference type="GO" id="GO:0006351">
    <property type="term" value="P:DNA-templated transcription"/>
    <property type="evidence" value="ECO:0007669"/>
    <property type="project" value="TreeGrafter"/>
</dbReference>
<comment type="similarity">
    <text evidence="1">Belongs to the LysR transcriptional regulatory family.</text>
</comment>
<dbReference type="InterPro" id="IPR058163">
    <property type="entry name" value="LysR-type_TF_proteobact-type"/>
</dbReference>
<comment type="caution">
    <text evidence="3">The sequence shown here is derived from an EMBL/GenBank/DDBJ whole genome shotgun (WGS) entry which is preliminary data.</text>
</comment>
<feature type="domain" description="LysR substrate-binding" evidence="2">
    <location>
        <begin position="34"/>
        <end position="130"/>
    </location>
</feature>
<evidence type="ECO:0000313" key="4">
    <source>
        <dbReference type="Proteomes" id="UP000571084"/>
    </source>
</evidence>